<dbReference type="OrthoDB" id="10008253at2759"/>
<protein>
    <submittedName>
        <fullName evidence="3">Uncharacterized protein</fullName>
    </submittedName>
</protein>
<feature type="transmembrane region" description="Helical" evidence="1">
    <location>
        <begin position="154"/>
        <end position="175"/>
    </location>
</feature>
<comment type="caution">
    <text evidence="3">The sequence shown here is derived from an EMBL/GenBank/DDBJ whole genome shotgun (WGS) entry which is preliminary data.</text>
</comment>
<evidence type="ECO:0000256" key="2">
    <source>
        <dbReference type="SAM" id="SignalP"/>
    </source>
</evidence>
<evidence type="ECO:0000313" key="3">
    <source>
        <dbReference type="EMBL" id="CAF1317379.1"/>
    </source>
</evidence>
<accession>A0A815EMU7</accession>
<dbReference type="EMBL" id="CAJNON010000562">
    <property type="protein sequence ID" value="CAF1317379.1"/>
    <property type="molecule type" value="Genomic_DNA"/>
</dbReference>
<dbReference type="Proteomes" id="UP000663891">
    <property type="component" value="Unassembled WGS sequence"/>
</dbReference>
<keyword evidence="1" id="KW-0812">Transmembrane</keyword>
<evidence type="ECO:0000313" key="4">
    <source>
        <dbReference type="Proteomes" id="UP000663891"/>
    </source>
</evidence>
<organism evidence="3 4">
    <name type="scientific">Adineta steineri</name>
    <dbReference type="NCBI Taxonomy" id="433720"/>
    <lineage>
        <taxon>Eukaryota</taxon>
        <taxon>Metazoa</taxon>
        <taxon>Spiralia</taxon>
        <taxon>Gnathifera</taxon>
        <taxon>Rotifera</taxon>
        <taxon>Eurotatoria</taxon>
        <taxon>Bdelloidea</taxon>
        <taxon>Adinetida</taxon>
        <taxon>Adinetidae</taxon>
        <taxon>Adineta</taxon>
    </lineage>
</organism>
<keyword evidence="1" id="KW-0472">Membrane</keyword>
<gene>
    <name evidence="3" type="ORF">VCS650_LOCUS31942</name>
</gene>
<proteinExistence type="predicted"/>
<feature type="signal peptide" evidence="2">
    <location>
        <begin position="1"/>
        <end position="16"/>
    </location>
</feature>
<keyword evidence="1" id="KW-1133">Transmembrane helix</keyword>
<feature type="chain" id="PRO_5032902974" evidence="2">
    <location>
        <begin position="17"/>
        <end position="209"/>
    </location>
</feature>
<name>A0A815EMU7_9BILA</name>
<dbReference type="AlphaFoldDB" id="A0A815EMU7"/>
<evidence type="ECO:0000256" key="1">
    <source>
        <dbReference type="SAM" id="Phobius"/>
    </source>
</evidence>
<sequence>MMLFILLLIITQIIHTDTIETTSPVSVTFDGFTVESWNQEYMWNKTRKTIVEHLNNLCRHDTDCDADYGIDNIHLLETIRNGSSSICMTITADKPLLNETDDNSIYNYTALLTSALLQAKIDVEHLHDNQLLTTITYATTHSHQNSVINRTSRLLSVLLGISIIAIVFSLTICCFQRIRQHHYSKLLQVTQTRQDQQDENAQSISVLHK</sequence>
<keyword evidence="2" id="KW-0732">Signal</keyword>
<reference evidence="3" key="1">
    <citation type="submission" date="2021-02" db="EMBL/GenBank/DDBJ databases">
        <authorList>
            <person name="Nowell W R."/>
        </authorList>
    </citation>
    <scope>NUCLEOTIDE SEQUENCE</scope>
</reference>